<evidence type="ECO:0000313" key="2">
    <source>
        <dbReference type="EMBL" id="KAL1890306.1"/>
    </source>
</evidence>
<comment type="similarity">
    <text evidence="1">Belongs to the Cyclase 1 superfamily.</text>
</comment>
<dbReference type="Gene3D" id="3.50.30.50">
    <property type="entry name" value="Putative cyclase"/>
    <property type="match status" value="1"/>
</dbReference>
<comment type="caution">
    <text evidence="2">The sequence shown here is derived from an EMBL/GenBank/DDBJ whole genome shotgun (WGS) entry which is preliminary data.</text>
</comment>
<sequence>MTNRSTHRGIPRFENLPLGKQDPPYSAWGLYGRDDELGTLNRLTDATVAAAGQSEIRTGKRFCLDLPLEPSGKMTFFNRQRFHQEILREEAPLCCNDEIWTFNSQGGSQWDGLRHFGYQKEAKFYNGVTMDDIHNPGLDGEATTQNGIQAFAEHGIVGRGVLLDYHGWRQRQAAKDGAALLKPFDPLNPDIITLDELLEVAKDQGTEIKFGDILVVRSGFTLAIKNGDKATMDAYRARSNPSWCGVEQSEAMLRWLWENFSAVAGDHPTFEVWPETALDYKLHEILLSGWGMPIGELFRLDALAEHCAATGRYSFFVTSEPCNVPGGIAR</sequence>
<protein>
    <recommendedName>
        <fullName evidence="4">Cyclase</fullName>
    </recommendedName>
</protein>
<keyword evidence="3" id="KW-1185">Reference proteome</keyword>
<dbReference type="Proteomes" id="UP001583186">
    <property type="component" value="Unassembled WGS sequence"/>
</dbReference>
<gene>
    <name evidence="2" type="ORF">Sste5346_008308</name>
</gene>
<evidence type="ECO:0008006" key="4">
    <source>
        <dbReference type="Google" id="ProtNLM"/>
    </source>
</evidence>
<reference evidence="2 3" key="1">
    <citation type="journal article" date="2024" name="IMA Fungus">
        <title>IMA Genome - F19 : A genome assembly and annotation guide to empower mycologists, including annotated draft genome sequences of Ceratocystis pirilliformis, Diaporthe australafricana, Fusarium ophioides, Paecilomyces lecythidis, and Sporothrix stenoceras.</title>
        <authorList>
            <person name="Aylward J."/>
            <person name="Wilson A.M."/>
            <person name="Visagie C.M."/>
            <person name="Spraker J."/>
            <person name="Barnes I."/>
            <person name="Buitendag C."/>
            <person name="Ceriani C."/>
            <person name="Del Mar Angel L."/>
            <person name="du Plessis D."/>
            <person name="Fuchs T."/>
            <person name="Gasser K."/>
            <person name="Kramer D."/>
            <person name="Li W."/>
            <person name="Munsamy K."/>
            <person name="Piso A."/>
            <person name="Price J.L."/>
            <person name="Sonnekus B."/>
            <person name="Thomas C."/>
            <person name="van der Nest A."/>
            <person name="van Dijk A."/>
            <person name="van Heerden A."/>
            <person name="van Vuuren N."/>
            <person name="Yilmaz N."/>
            <person name="Duong T.A."/>
            <person name="van der Merwe N.A."/>
            <person name="Wingfield M.J."/>
            <person name="Wingfield B.D."/>
        </authorList>
    </citation>
    <scope>NUCLEOTIDE SEQUENCE [LARGE SCALE GENOMIC DNA]</scope>
    <source>
        <strain evidence="2 3">CMW 5346</strain>
    </source>
</reference>
<dbReference type="InterPro" id="IPR037175">
    <property type="entry name" value="KFase_sf"/>
</dbReference>
<evidence type="ECO:0000256" key="1">
    <source>
        <dbReference type="ARBA" id="ARBA00007865"/>
    </source>
</evidence>
<dbReference type="PANTHER" id="PTHR34861">
    <property type="match status" value="1"/>
</dbReference>
<evidence type="ECO:0000313" key="3">
    <source>
        <dbReference type="Proteomes" id="UP001583186"/>
    </source>
</evidence>
<dbReference type="InterPro" id="IPR007325">
    <property type="entry name" value="KFase/CYL"/>
</dbReference>
<name>A0ABR3YQY6_9PEZI</name>
<proteinExistence type="inferred from homology"/>
<organism evidence="2 3">
    <name type="scientific">Sporothrix stenoceras</name>
    <dbReference type="NCBI Taxonomy" id="5173"/>
    <lineage>
        <taxon>Eukaryota</taxon>
        <taxon>Fungi</taxon>
        <taxon>Dikarya</taxon>
        <taxon>Ascomycota</taxon>
        <taxon>Pezizomycotina</taxon>
        <taxon>Sordariomycetes</taxon>
        <taxon>Sordariomycetidae</taxon>
        <taxon>Ophiostomatales</taxon>
        <taxon>Ophiostomataceae</taxon>
        <taxon>Sporothrix</taxon>
    </lineage>
</organism>
<accession>A0ABR3YQY6</accession>
<dbReference type="EMBL" id="JAWCUI010000063">
    <property type="protein sequence ID" value="KAL1890306.1"/>
    <property type="molecule type" value="Genomic_DNA"/>
</dbReference>
<dbReference type="PANTHER" id="PTHR34861:SF11">
    <property type="entry name" value="CYCLASE"/>
    <property type="match status" value="1"/>
</dbReference>
<dbReference type="Pfam" id="PF04199">
    <property type="entry name" value="Cyclase"/>
    <property type="match status" value="1"/>
</dbReference>
<dbReference type="SUPFAM" id="SSF102198">
    <property type="entry name" value="Putative cyclase"/>
    <property type="match status" value="1"/>
</dbReference>